<reference evidence="2" key="1">
    <citation type="submission" date="2020-01" db="EMBL/GenBank/DDBJ databases">
        <title>Caldichromatium gen. nov., sp. nov., a thermophilic purple sulfur bacterium member of the family Chromatiaceae isolated from Nakabusa hot spring, Japan.</title>
        <authorList>
            <person name="Saini M.K."/>
            <person name="Hanada S."/>
            <person name="Tank M."/>
        </authorList>
    </citation>
    <scope>NUCLEOTIDE SEQUENCE [LARGE SCALE GENOMIC DNA]</scope>
    <source>
        <strain evidence="2">No.7</strain>
    </source>
</reference>
<organism evidence="1 2">
    <name type="scientific">Caldichromatium japonicum</name>
    <dbReference type="NCBI Taxonomy" id="2699430"/>
    <lineage>
        <taxon>Bacteria</taxon>
        <taxon>Pseudomonadati</taxon>
        <taxon>Pseudomonadota</taxon>
        <taxon>Gammaproteobacteria</taxon>
        <taxon>Chromatiales</taxon>
        <taxon>Chromatiaceae</taxon>
        <taxon>Caldichromatium</taxon>
    </lineage>
</organism>
<dbReference type="Proteomes" id="UP000502699">
    <property type="component" value="Chromosome"/>
</dbReference>
<protein>
    <submittedName>
        <fullName evidence="1">Uncharacterized protein</fullName>
    </submittedName>
</protein>
<dbReference type="Pfam" id="PF09709">
    <property type="entry name" value="Cas_Csd1"/>
    <property type="match status" value="1"/>
</dbReference>
<gene>
    <name evidence="1" type="ORF">GWK36_08015</name>
</gene>
<evidence type="ECO:0000313" key="2">
    <source>
        <dbReference type="Proteomes" id="UP000502699"/>
    </source>
</evidence>
<sequence length="104" mass="11510">MILPSLYNYYQILLDDPDVEIAEPGYSAAKISFALNLSPEGELLDIIPFSVPVQQGKKTVNRPKRMNVPEQVKRSVNVTANFLRDNAAYVLGLTGKKAKDPAYA</sequence>
<dbReference type="EMBL" id="CP048029">
    <property type="protein sequence ID" value="QIK37937.1"/>
    <property type="molecule type" value="Genomic_DNA"/>
</dbReference>
<dbReference type="KEGG" id="cjap:GWK36_08015"/>
<proteinExistence type="predicted"/>
<keyword evidence="2" id="KW-1185">Reference proteome</keyword>
<dbReference type="InterPro" id="IPR010144">
    <property type="entry name" value="CRISPR-assoc_prot_Csd1-typ"/>
</dbReference>
<dbReference type="AlphaFoldDB" id="A0A6G7VDR7"/>
<name>A0A6G7VDR7_9GAMM</name>
<evidence type="ECO:0000313" key="1">
    <source>
        <dbReference type="EMBL" id="QIK37937.1"/>
    </source>
</evidence>
<accession>A0A6G7VDR7</accession>